<dbReference type="Proteomes" id="UP000264062">
    <property type="component" value="Unassembled WGS sequence"/>
</dbReference>
<keyword evidence="1" id="KW-0472">Membrane</keyword>
<comment type="caution">
    <text evidence="2">The sequence shown here is derived from an EMBL/GenBank/DDBJ whole genome shotgun (WGS) entry which is preliminary data.</text>
</comment>
<keyword evidence="1" id="KW-0812">Transmembrane</keyword>
<name>A0A350H870_UNCW3</name>
<dbReference type="EMBL" id="DMZY01000030">
    <property type="protein sequence ID" value="HAV91736.1"/>
    <property type="molecule type" value="Genomic_DNA"/>
</dbReference>
<evidence type="ECO:0000313" key="2">
    <source>
        <dbReference type="EMBL" id="HAV91736.1"/>
    </source>
</evidence>
<feature type="transmembrane region" description="Helical" evidence="1">
    <location>
        <begin position="31"/>
        <end position="47"/>
    </location>
</feature>
<dbReference type="AlphaFoldDB" id="A0A350H870"/>
<sequence>MIWMIFSLILSLGLILYVAKRGNLQEKMFGLVYLFISLNALIFYFASETHRMKVLGFMNIANILFLLFVYLIIKYISSGEH</sequence>
<reference evidence="2 3" key="1">
    <citation type="journal article" date="2018" name="Nat. Biotechnol.">
        <title>A standardized bacterial taxonomy based on genome phylogeny substantially revises the tree of life.</title>
        <authorList>
            <person name="Parks D.H."/>
            <person name="Chuvochina M."/>
            <person name="Waite D.W."/>
            <person name="Rinke C."/>
            <person name="Skarshewski A."/>
            <person name="Chaumeil P.A."/>
            <person name="Hugenholtz P."/>
        </authorList>
    </citation>
    <scope>NUCLEOTIDE SEQUENCE [LARGE SCALE GENOMIC DNA]</scope>
    <source>
        <strain evidence="2">UBA9956</strain>
    </source>
</reference>
<accession>A0A350H870</accession>
<proteinExistence type="predicted"/>
<gene>
    <name evidence="2" type="ORF">DCW38_00940</name>
</gene>
<organism evidence="2 3">
    <name type="scientific">candidate division WOR-3 bacterium</name>
    <dbReference type="NCBI Taxonomy" id="2052148"/>
    <lineage>
        <taxon>Bacteria</taxon>
        <taxon>Bacteria division WOR-3</taxon>
    </lineage>
</organism>
<evidence type="ECO:0000256" key="1">
    <source>
        <dbReference type="SAM" id="Phobius"/>
    </source>
</evidence>
<feature type="transmembrane region" description="Helical" evidence="1">
    <location>
        <begin position="54"/>
        <end position="73"/>
    </location>
</feature>
<keyword evidence="1" id="KW-1133">Transmembrane helix</keyword>
<protein>
    <submittedName>
        <fullName evidence="2">Uncharacterized protein</fullName>
    </submittedName>
</protein>
<evidence type="ECO:0000313" key="3">
    <source>
        <dbReference type="Proteomes" id="UP000264062"/>
    </source>
</evidence>